<name>A0A8J2JWH0_9HEXA</name>
<dbReference type="EMBL" id="CAJVCH010168308">
    <property type="protein sequence ID" value="CAG7728768.1"/>
    <property type="molecule type" value="Genomic_DNA"/>
</dbReference>
<keyword evidence="3" id="KW-1185">Reference proteome</keyword>
<reference evidence="2" key="1">
    <citation type="submission" date="2021-06" db="EMBL/GenBank/DDBJ databases">
        <authorList>
            <person name="Hodson N. C."/>
            <person name="Mongue J. A."/>
            <person name="Jaron S. K."/>
        </authorList>
    </citation>
    <scope>NUCLEOTIDE SEQUENCE</scope>
</reference>
<evidence type="ECO:0000313" key="3">
    <source>
        <dbReference type="Proteomes" id="UP000708208"/>
    </source>
</evidence>
<feature type="compositionally biased region" description="Polar residues" evidence="1">
    <location>
        <begin position="197"/>
        <end position="214"/>
    </location>
</feature>
<evidence type="ECO:0000313" key="2">
    <source>
        <dbReference type="EMBL" id="CAG7728768.1"/>
    </source>
</evidence>
<sequence>VTKGDVLKFLENVKFELNALRNRYTAVTQVNPVANFPSFSPNQNAKNLLQKTRIFNDVPTKKEMPGDYMGDFSNYDTWSSGDSHRSNPTTQVLSVKADRIPSSSSSMEDLPDYEEMIEKIRQADAKYREYSLEGIIYQLAKELFSQELHEQPQRSIQRFAHFVENEAELGRIPKDLGKAVLDTLVGALVDAVNEQSGTTATKSGTQPASNSVMQPNFPLGKNKSAN</sequence>
<accession>A0A8J2JWH0</accession>
<dbReference type="OrthoDB" id="6348293at2759"/>
<protein>
    <submittedName>
        <fullName evidence="2">Uncharacterized protein</fullName>
    </submittedName>
</protein>
<proteinExistence type="predicted"/>
<comment type="caution">
    <text evidence="2">The sequence shown here is derived from an EMBL/GenBank/DDBJ whole genome shotgun (WGS) entry which is preliminary data.</text>
</comment>
<dbReference type="AlphaFoldDB" id="A0A8J2JWH0"/>
<feature type="region of interest" description="Disordered" evidence="1">
    <location>
        <begin position="197"/>
        <end position="226"/>
    </location>
</feature>
<gene>
    <name evidence="2" type="ORF">AFUS01_LOCUS17525</name>
</gene>
<dbReference type="Proteomes" id="UP000708208">
    <property type="component" value="Unassembled WGS sequence"/>
</dbReference>
<evidence type="ECO:0000256" key="1">
    <source>
        <dbReference type="SAM" id="MobiDB-lite"/>
    </source>
</evidence>
<organism evidence="2 3">
    <name type="scientific">Allacma fusca</name>
    <dbReference type="NCBI Taxonomy" id="39272"/>
    <lineage>
        <taxon>Eukaryota</taxon>
        <taxon>Metazoa</taxon>
        <taxon>Ecdysozoa</taxon>
        <taxon>Arthropoda</taxon>
        <taxon>Hexapoda</taxon>
        <taxon>Collembola</taxon>
        <taxon>Symphypleona</taxon>
        <taxon>Sminthuridae</taxon>
        <taxon>Allacma</taxon>
    </lineage>
</organism>
<feature type="non-terminal residue" evidence="2">
    <location>
        <position position="1"/>
    </location>
</feature>